<dbReference type="AlphaFoldDB" id="A0AAN7VAD0"/>
<evidence type="ECO:0000313" key="2">
    <source>
        <dbReference type="EMBL" id="KAK5642549.1"/>
    </source>
</evidence>
<evidence type="ECO:0000259" key="1">
    <source>
        <dbReference type="Pfam" id="PF16012"/>
    </source>
</evidence>
<proteinExistence type="predicted"/>
<dbReference type="EMBL" id="JAVRBK010000006">
    <property type="protein sequence ID" value="KAK5642549.1"/>
    <property type="molecule type" value="Genomic_DNA"/>
</dbReference>
<evidence type="ECO:0000313" key="3">
    <source>
        <dbReference type="Proteomes" id="UP001329430"/>
    </source>
</evidence>
<sequence>MVQDHLAKILDQYLFSSTGEFQVPTFKGWRYSDDILRISCENIHSLEWLKKVVGNLPPLWEGAHLKVVQEDQISKIHRVALWISGEPEEFAIVKERLEVQNSWTDIDNWRVFHTSLKENPTGRLIIFGVGEETHAKLIAKGGKLNYKFSSLKLKLTNPGEVHAPGPSRK</sequence>
<gene>
    <name evidence="2" type="ORF">RI129_008716</name>
</gene>
<dbReference type="Pfam" id="PF16012">
    <property type="entry name" value="DUF4780"/>
    <property type="match status" value="1"/>
</dbReference>
<reference evidence="2 3" key="1">
    <citation type="journal article" date="2024" name="Insects">
        <title>An Improved Chromosome-Level Genome Assembly of the Firefly Pyrocoelia pectoralis.</title>
        <authorList>
            <person name="Fu X."/>
            <person name="Meyer-Rochow V.B."/>
            <person name="Ballantyne L."/>
            <person name="Zhu X."/>
        </authorList>
    </citation>
    <scope>NUCLEOTIDE SEQUENCE [LARGE SCALE GENOMIC DNA]</scope>
    <source>
        <strain evidence="2">XCY_ONT2</strain>
    </source>
</reference>
<organism evidence="2 3">
    <name type="scientific">Pyrocoelia pectoralis</name>
    <dbReference type="NCBI Taxonomy" id="417401"/>
    <lineage>
        <taxon>Eukaryota</taxon>
        <taxon>Metazoa</taxon>
        <taxon>Ecdysozoa</taxon>
        <taxon>Arthropoda</taxon>
        <taxon>Hexapoda</taxon>
        <taxon>Insecta</taxon>
        <taxon>Pterygota</taxon>
        <taxon>Neoptera</taxon>
        <taxon>Endopterygota</taxon>
        <taxon>Coleoptera</taxon>
        <taxon>Polyphaga</taxon>
        <taxon>Elateriformia</taxon>
        <taxon>Elateroidea</taxon>
        <taxon>Lampyridae</taxon>
        <taxon>Lampyrinae</taxon>
        <taxon>Pyrocoelia</taxon>
    </lineage>
</organism>
<dbReference type="InterPro" id="IPR031961">
    <property type="entry name" value="DUF4780"/>
</dbReference>
<accession>A0AAN7VAD0</accession>
<protein>
    <recommendedName>
        <fullName evidence="1">DUF4780 domain-containing protein</fullName>
    </recommendedName>
</protein>
<keyword evidence="3" id="KW-1185">Reference proteome</keyword>
<feature type="domain" description="DUF4780" evidence="1">
    <location>
        <begin position="2"/>
        <end position="153"/>
    </location>
</feature>
<dbReference type="Proteomes" id="UP001329430">
    <property type="component" value="Chromosome 6"/>
</dbReference>
<name>A0AAN7VAD0_9COLE</name>
<comment type="caution">
    <text evidence="2">The sequence shown here is derived from an EMBL/GenBank/DDBJ whole genome shotgun (WGS) entry which is preliminary data.</text>
</comment>